<protein>
    <submittedName>
        <fullName evidence="1">Signal recognition particle</fullName>
    </submittedName>
</protein>
<accession>A0A5K3FI63</accession>
<sequence length="109" mass="12732">MLRIVLVLPLASHGWKKLIAAKSILRSPVFLKSLKITLRKGVLIGNKTDLVFRRKVEEDEARNYAEYLGIKYYELSVKDARNLLEPFISLAREYYELYQISANKFKELL</sequence>
<dbReference type="AlphaFoldDB" id="A0A5K3FI63"/>
<dbReference type="GO" id="GO:0005525">
    <property type="term" value="F:GTP binding"/>
    <property type="evidence" value="ECO:0007669"/>
    <property type="project" value="InterPro"/>
</dbReference>
<name>A0A5K3FI63_MESCO</name>
<dbReference type="Pfam" id="PF00071">
    <property type="entry name" value="Ras"/>
    <property type="match status" value="1"/>
</dbReference>
<dbReference type="Gene3D" id="3.40.50.300">
    <property type="entry name" value="P-loop containing nucleotide triphosphate hydrolases"/>
    <property type="match status" value="1"/>
</dbReference>
<proteinExistence type="predicted"/>
<evidence type="ECO:0000313" key="1">
    <source>
        <dbReference type="WBParaSite" id="MCU_008604-RA"/>
    </source>
</evidence>
<dbReference type="WBParaSite" id="MCU_008604-RA">
    <property type="protein sequence ID" value="MCU_008604-RA"/>
    <property type="gene ID" value="MCU_008604"/>
</dbReference>
<dbReference type="InterPro" id="IPR001806">
    <property type="entry name" value="Small_GTPase"/>
</dbReference>
<dbReference type="InterPro" id="IPR027417">
    <property type="entry name" value="P-loop_NTPase"/>
</dbReference>
<dbReference type="GO" id="GO:0003924">
    <property type="term" value="F:GTPase activity"/>
    <property type="evidence" value="ECO:0007669"/>
    <property type="project" value="InterPro"/>
</dbReference>
<dbReference type="SUPFAM" id="SSF52540">
    <property type="entry name" value="P-loop containing nucleoside triphosphate hydrolases"/>
    <property type="match status" value="1"/>
</dbReference>
<organism evidence="1">
    <name type="scientific">Mesocestoides corti</name>
    <name type="common">Flatworm</name>
    <dbReference type="NCBI Taxonomy" id="53468"/>
    <lineage>
        <taxon>Eukaryota</taxon>
        <taxon>Metazoa</taxon>
        <taxon>Spiralia</taxon>
        <taxon>Lophotrochozoa</taxon>
        <taxon>Platyhelminthes</taxon>
        <taxon>Cestoda</taxon>
        <taxon>Eucestoda</taxon>
        <taxon>Cyclophyllidea</taxon>
        <taxon>Mesocestoididae</taxon>
        <taxon>Mesocestoides</taxon>
    </lineage>
</organism>
<reference evidence="1" key="1">
    <citation type="submission" date="2019-11" db="UniProtKB">
        <authorList>
            <consortium name="WormBaseParasite"/>
        </authorList>
    </citation>
    <scope>IDENTIFICATION</scope>
</reference>